<dbReference type="Gene3D" id="1.20.1720.10">
    <property type="entry name" value="Multidrug resistance protein D"/>
    <property type="match status" value="1"/>
</dbReference>
<dbReference type="AlphaFoldDB" id="A0A562VCQ5"/>
<dbReference type="InterPro" id="IPR011701">
    <property type="entry name" value="MFS"/>
</dbReference>
<keyword evidence="6 8" id="KW-1133">Transmembrane helix</keyword>
<dbReference type="PROSITE" id="PS00216">
    <property type="entry name" value="SUGAR_TRANSPORT_1"/>
    <property type="match status" value="1"/>
</dbReference>
<keyword evidence="11" id="KW-1185">Reference proteome</keyword>
<feature type="domain" description="Major facilitator superfamily (MFS) profile" evidence="9">
    <location>
        <begin position="24"/>
        <end position="415"/>
    </location>
</feature>
<dbReference type="PANTHER" id="PTHR23502:SF132">
    <property type="entry name" value="POLYAMINE TRANSPORTER 2-RELATED"/>
    <property type="match status" value="1"/>
</dbReference>
<feature type="transmembrane region" description="Helical" evidence="8">
    <location>
        <begin position="117"/>
        <end position="138"/>
    </location>
</feature>
<dbReference type="Pfam" id="PF07690">
    <property type="entry name" value="MFS_1"/>
    <property type="match status" value="1"/>
</dbReference>
<dbReference type="RefSeq" id="WP_244615696.1">
    <property type="nucleotide sequence ID" value="NZ_BAABIJ010000001.1"/>
</dbReference>
<evidence type="ECO:0000313" key="11">
    <source>
        <dbReference type="Proteomes" id="UP000321617"/>
    </source>
</evidence>
<evidence type="ECO:0000256" key="4">
    <source>
        <dbReference type="ARBA" id="ARBA00022475"/>
    </source>
</evidence>
<protein>
    <submittedName>
        <fullName evidence="10">DHA1 family bicyclomycin/chloramphenicol resistance-like MFS transporter</fullName>
    </submittedName>
</protein>
<organism evidence="10 11">
    <name type="scientific">Stackebrandtia albiflava</name>
    <dbReference type="NCBI Taxonomy" id="406432"/>
    <lineage>
        <taxon>Bacteria</taxon>
        <taxon>Bacillati</taxon>
        <taxon>Actinomycetota</taxon>
        <taxon>Actinomycetes</taxon>
        <taxon>Glycomycetales</taxon>
        <taxon>Glycomycetaceae</taxon>
        <taxon>Stackebrandtia</taxon>
    </lineage>
</organism>
<name>A0A562VCQ5_9ACTN</name>
<evidence type="ECO:0000259" key="9">
    <source>
        <dbReference type="PROSITE" id="PS50850"/>
    </source>
</evidence>
<dbReference type="FunFam" id="1.20.1720.10:FF:000005">
    <property type="entry name" value="Bcr/CflA family efflux transporter"/>
    <property type="match status" value="1"/>
</dbReference>
<sequence length="418" mass="43804">MSTATAPAETTTTTTAPKPRRSIVALVLVLGTLAATGPLATDLYLPAFPVIADDLNATENQIALTLTSAMIGMALGQLVVGPMSDAWGRRRPLLIGTVIFTITSLLCMFVPSAEAFIALRFVQGLAGAAGAVISRAIARDHFEGDDVARFFSRLMLVTMLAPMLGPVLGAQLLEFGPWQLGFAVLTAVSVISLVLVYFFLPESLPREQRVPLRPATLWSTVKGLLRDVRFIGPTLTLSMAFGAMFTYIANFSFVSQNEFGATPQQFALMFGINTVGLLAGTQLNAFLIGKVEMHRRLVYGLVGTLTAVAALALLDVAGGAGLVSITVVFFVMMFSVGFVFPNASTMSLASQSPQVAGTASALMGTLQFALGGGLSSLATMTGSGTVTLDSMAVVMLGVTVLAAVVYAFSSRRVARLAA</sequence>
<dbReference type="GO" id="GO:0042910">
    <property type="term" value="F:xenobiotic transmembrane transporter activity"/>
    <property type="evidence" value="ECO:0007669"/>
    <property type="project" value="InterPro"/>
</dbReference>
<accession>A0A562VCQ5</accession>
<dbReference type="InterPro" id="IPR005829">
    <property type="entry name" value="Sugar_transporter_CS"/>
</dbReference>
<dbReference type="EMBL" id="VLLL01000005">
    <property type="protein sequence ID" value="TWJ15659.1"/>
    <property type="molecule type" value="Genomic_DNA"/>
</dbReference>
<dbReference type="InterPro" id="IPR020846">
    <property type="entry name" value="MFS_dom"/>
</dbReference>
<proteinExistence type="inferred from homology"/>
<dbReference type="NCBIfam" id="TIGR00710">
    <property type="entry name" value="efflux_Bcr_CflA"/>
    <property type="match status" value="1"/>
</dbReference>
<dbReference type="CDD" id="cd17320">
    <property type="entry name" value="MFS_MdfA_MDR_like"/>
    <property type="match status" value="1"/>
</dbReference>
<feature type="transmembrane region" description="Helical" evidence="8">
    <location>
        <begin position="150"/>
        <end position="172"/>
    </location>
</feature>
<evidence type="ECO:0000256" key="7">
    <source>
        <dbReference type="ARBA" id="ARBA00023136"/>
    </source>
</evidence>
<keyword evidence="4" id="KW-1003">Cell membrane</keyword>
<feature type="transmembrane region" description="Helical" evidence="8">
    <location>
        <begin position="355"/>
        <end position="378"/>
    </location>
</feature>
<feature type="transmembrane region" description="Helical" evidence="8">
    <location>
        <begin position="178"/>
        <end position="200"/>
    </location>
</feature>
<feature type="transmembrane region" description="Helical" evidence="8">
    <location>
        <begin position="61"/>
        <end position="80"/>
    </location>
</feature>
<feature type="transmembrane region" description="Helical" evidence="8">
    <location>
        <begin position="390"/>
        <end position="408"/>
    </location>
</feature>
<evidence type="ECO:0000256" key="2">
    <source>
        <dbReference type="ARBA" id="ARBA00006236"/>
    </source>
</evidence>
<gene>
    <name evidence="10" type="ORF">LX16_1370</name>
</gene>
<reference evidence="10 11" key="1">
    <citation type="journal article" date="2013" name="Stand. Genomic Sci.">
        <title>Genomic Encyclopedia of Type Strains, Phase I: The one thousand microbial genomes (KMG-I) project.</title>
        <authorList>
            <person name="Kyrpides N.C."/>
            <person name="Woyke T."/>
            <person name="Eisen J.A."/>
            <person name="Garrity G."/>
            <person name="Lilburn T.G."/>
            <person name="Beck B.J."/>
            <person name="Whitman W.B."/>
            <person name="Hugenholtz P."/>
            <person name="Klenk H.P."/>
        </authorList>
    </citation>
    <scope>NUCLEOTIDE SEQUENCE [LARGE SCALE GENOMIC DNA]</scope>
    <source>
        <strain evidence="10 11">DSM 45044</strain>
    </source>
</reference>
<keyword evidence="3" id="KW-0813">Transport</keyword>
<evidence type="ECO:0000256" key="1">
    <source>
        <dbReference type="ARBA" id="ARBA00004651"/>
    </source>
</evidence>
<evidence type="ECO:0000256" key="6">
    <source>
        <dbReference type="ARBA" id="ARBA00022989"/>
    </source>
</evidence>
<dbReference type="SUPFAM" id="SSF103473">
    <property type="entry name" value="MFS general substrate transporter"/>
    <property type="match status" value="1"/>
</dbReference>
<comment type="similarity">
    <text evidence="2">Belongs to the major facilitator superfamily. Bcr/CmlA family.</text>
</comment>
<dbReference type="PANTHER" id="PTHR23502">
    <property type="entry name" value="MAJOR FACILITATOR SUPERFAMILY"/>
    <property type="match status" value="1"/>
</dbReference>
<comment type="caution">
    <text evidence="10">The sequence shown here is derived from an EMBL/GenBank/DDBJ whole genome shotgun (WGS) entry which is preliminary data.</text>
</comment>
<comment type="subcellular location">
    <subcellularLocation>
        <location evidence="1">Cell membrane</location>
        <topology evidence="1">Multi-pass membrane protein</topology>
    </subcellularLocation>
</comment>
<dbReference type="PROSITE" id="PS50850">
    <property type="entry name" value="MFS"/>
    <property type="match status" value="1"/>
</dbReference>
<feature type="transmembrane region" description="Helical" evidence="8">
    <location>
        <begin position="297"/>
        <end position="314"/>
    </location>
</feature>
<dbReference type="InterPro" id="IPR004812">
    <property type="entry name" value="Efflux_drug-R_Bcr/CmlA"/>
</dbReference>
<feature type="transmembrane region" description="Helical" evidence="8">
    <location>
        <begin position="320"/>
        <end position="343"/>
    </location>
</feature>
<dbReference type="InterPro" id="IPR036259">
    <property type="entry name" value="MFS_trans_sf"/>
</dbReference>
<feature type="transmembrane region" description="Helical" evidence="8">
    <location>
        <begin position="23"/>
        <end position="41"/>
    </location>
</feature>
<evidence type="ECO:0000313" key="10">
    <source>
        <dbReference type="EMBL" id="TWJ15659.1"/>
    </source>
</evidence>
<keyword evidence="7 8" id="KW-0472">Membrane</keyword>
<dbReference type="GO" id="GO:0005886">
    <property type="term" value="C:plasma membrane"/>
    <property type="evidence" value="ECO:0007669"/>
    <property type="project" value="UniProtKB-SubCell"/>
</dbReference>
<dbReference type="GO" id="GO:1990961">
    <property type="term" value="P:xenobiotic detoxification by transmembrane export across the plasma membrane"/>
    <property type="evidence" value="ECO:0007669"/>
    <property type="project" value="InterPro"/>
</dbReference>
<evidence type="ECO:0000256" key="5">
    <source>
        <dbReference type="ARBA" id="ARBA00022692"/>
    </source>
</evidence>
<evidence type="ECO:0000256" key="3">
    <source>
        <dbReference type="ARBA" id="ARBA00022448"/>
    </source>
</evidence>
<feature type="transmembrane region" description="Helical" evidence="8">
    <location>
        <begin position="230"/>
        <end position="254"/>
    </location>
</feature>
<dbReference type="Proteomes" id="UP000321617">
    <property type="component" value="Unassembled WGS sequence"/>
</dbReference>
<feature type="transmembrane region" description="Helical" evidence="8">
    <location>
        <begin position="266"/>
        <end position="285"/>
    </location>
</feature>
<keyword evidence="5 8" id="KW-0812">Transmembrane</keyword>
<evidence type="ECO:0000256" key="8">
    <source>
        <dbReference type="SAM" id="Phobius"/>
    </source>
</evidence>
<feature type="transmembrane region" description="Helical" evidence="8">
    <location>
        <begin position="92"/>
        <end position="111"/>
    </location>
</feature>